<evidence type="ECO:0000259" key="20">
    <source>
        <dbReference type="Pfam" id="PF02750"/>
    </source>
</evidence>
<evidence type="ECO:0000313" key="21">
    <source>
        <dbReference type="Proteomes" id="UP000504632"/>
    </source>
</evidence>
<dbReference type="PROSITE" id="PS00416">
    <property type="entry name" value="SYNAPSIN_2"/>
    <property type="match status" value="1"/>
</dbReference>
<evidence type="ECO:0000256" key="9">
    <source>
        <dbReference type="ARBA" id="ARBA00023034"/>
    </source>
</evidence>
<dbReference type="SUPFAM" id="SSF56059">
    <property type="entry name" value="Glutathione synthetase ATP-binding domain-like"/>
    <property type="match status" value="1"/>
</dbReference>
<feature type="compositionally biased region" description="Polar residues" evidence="18">
    <location>
        <begin position="394"/>
        <end position="424"/>
    </location>
</feature>
<comment type="similarity">
    <text evidence="3">Belongs to the synapsin family.</text>
</comment>
<feature type="region of interest" description="Disordered" evidence="18">
    <location>
        <begin position="394"/>
        <end position="684"/>
    </location>
</feature>
<evidence type="ECO:0000256" key="8">
    <source>
        <dbReference type="ARBA" id="ARBA00023018"/>
    </source>
</evidence>
<evidence type="ECO:0000256" key="4">
    <source>
        <dbReference type="ARBA" id="ARBA00017852"/>
    </source>
</evidence>
<dbReference type="GO" id="GO:0030672">
    <property type="term" value="C:synaptic vesicle membrane"/>
    <property type="evidence" value="ECO:0007669"/>
    <property type="project" value="TreeGrafter"/>
</dbReference>
<accession>A0A6J2W034</accession>
<proteinExistence type="inferred from homology"/>
<dbReference type="Gene3D" id="3.30.1490.20">
    <property type="entry name" value="ATP-grasp fold, A domain"/>
    <property type="match status" value="1"/>
</dbReference>
<dbReference type="InterPro" id="IPR019736">
    <property type="entry name" value="Synapsin_P_site"/>
</dbReference>
<dbReference type="AlphaFoldDB" id="A0A6J2W034"/>
<feature type="region of interest" description="Disordered" evidence="18">
    <location>
        <begin position="15"/>
        <end position="58"/>
    </location>
</feature>
<comment type="subunit">
    <text evidence="16">Homodimer. Can form oligomers with SYN2. Interacts with CAPON. Forms a ternary complex with NOS1. Isoform Ib interacts with PRNP.</text>
</comment>
<protein>
    <recommendedName>
        <fullName evidence="4">Synapsin-1</fullName>
    </recommendedName>
    <alternativeName>
        <fullName evidence="14">Synapsin I</fullName>
    </alternativeName>
</protein>
<keyword evidence="13" id="KW-0968">Cytoplasmic vesicle</keyword>
<dbReference type="InterPro" id="IPR019735">
    <property type="entry name" value="Synapsin_CS"/>
</dbReference>
<dbReference type="PANTHER" id="PTHR10841:SF24">
    <property type="entry name" value="SYNAPSIN-1"/>
    <property type="match status" value="1"/>
</dbReference>
<dbReference type="PANTHER" id="PTHR10841">
    <property type="entry name" value="SYNAPSIN"/>
    <property type="match status" value="1"/>
</dbReference>
<dbReference type="FunFam" id="3.30.470.20:FF:000011">
    <property type="entry name" value="Synapsin I"/>
    <property type="match status" value="1"/>
</dbReference>
<dbReference type="InterPro" id="IPR020898">
    <property type="entry name" value="Synapsin_ATP-bd_dom"/>
</dbReference>
<evidence type="ECO:0000313" key="22">
    <source>
        <dbReference type="RefSeq" id="XP_030636671.1"/>
    </source>
</evidence>
<evidence type="ECO:0000256" key="3">
    <source>
        <dbReference type="ARBA" id="ARBA00008243"/>
    </source>
</evidence>
<dbReference type="InterPro" id="IPR016185">
    <property type="entry name" value="PreATP-grasp_dom_sf"/>
</dbReference>
<dbReference type="Pfam" id="PF02078">
    <property type="entry name" value="Synapsin"/>
    <property type="match status" value="1"/>
</dbReference>
<evidence type="ECO:0000256" key="12">
    <source>
        <dbReference type="ARBA" id="ARBA00023273"/>
    </source>
</evidence>
<organism evidence="21 22">
    <name type="scientific">Chanos chanos</name>
    <name type="common">Milkfish</name>
    <name type="synonym">Mugil chanos</name>
    <dbReference type="NCBI Taxonomy" id="29144"/>
    <lineage>
        <taxon>Eukaryota</taxon>
        <taxon>Metazoa</taxon>
        <taxon>Chordata</taxon>
        <taxon>Craniata</taxon>
        <taxon>Vertebrata</taxon>
        <taxon>Euteleostomi</taxon>
        <taxon>Actinopterygii</taxon>
        <taxon>Neopterygii</taxon>
        <taxon>Teleostei</taxon>
        <taxon>Ostariophysi</taxon>
        <taxon>Gonorynchiformes</taxon>
        <taxon>Chanidae</taxon>
        <taxon>Chanos</taxon>
    </lineage>
</organism>
<dbReference type="Pfam" id="PF10581">
    <property type="entry name" value="Synapsin_N"/>
    <property type="match status" value="1"/>
</dbReference>
<evidence type="ECO:0000256" key="17">
    <source>
        <dbReference type="ARBA" id="ARBA00060129"/>
    </source>
</evidence>
<evidence type="ECO:0000256" key="16">
    <source>
        <dbReference type="ARBA" id="ARBA00046960"/>
    </source>
</evidence>
<dbReference type="FunCoup" id="A0A6J2W034">
    <property type="interactions" value="203"/>
</dbReference>
<feature type="compositionally biased region" description="Gly residues" evidence="18">
    <location>
        <begin position="614"/>
        <end position="626"/>
    </location>
</feature>
<evidence type="ECO:0000256" key="15">
    <source>
        <dbReference type="ARBA" id="ARBA00034106"/>
    </source>
</evidence>
<dbReference type="RefSeq" id="XP_030636671.1">
    <property type="nucleotide sequence ID" value="XM_030780811.1"/>
</dbReference>
<evidence type="ECO:0000256" key="1">
    <source>
        <dbReference type="ARBA" id="ARBA00004234"/>
    </source>
</evidence>
<dbReference type="FunFam" id="3.30.1490.20:FF:000008">
    <property type="entry name" value="Synapsin I"/>
    <property type="match status" value="1"/>
</dbReference>
<dbReference type="GO" id="GO:0007269">
    <property type="term" value="P:neurotransmitter secretion"/>
    <property type="evidence" value="ECO:0007669"/>
    <property type="project" value="InterPro"/>
</dbReference>
<dbReference type="FunFam" id="3.40.50.20:FF:000008">
    <property type="entry name" value="Synapsin III"/>
    <property type="match status" value="1"/>
</dbReference>
<evidence type="ECO:0000256" key="6">
    <source>
        <dbReference type="ARBA" id="ARBA00022553"/>
    </source>
</evidence>
<comment type="subcellular location">
    <subcellularLocation>
        <location evidence="1">Cytoplasmic vesicle</location>
        <location evidence="1">Secretory vesicle</location>
        <location evidence="1">Synaptic vesicle</location>
    </subcellularLocation>
    <subcellularLocation>
        <location evidence="2">Golgi apparatus</location>
    </subcellularLocation>
    <subcellularLocation>
        <location evidence="15">Presynapse</location>
    </subcellularLocation>
</comment>
<evidence type="ECO:0000256" key="18">
    <source>
        <dbReference type="SAM" id="MobiDB-lite"/>
    </source>
</evidence>
<feature type="compositionally biased region" description="Low complexity" evidence="18">
    <location>
        <begin position="425"/>
        <end position="443"/>
    </location>
</feature>
<keyword evidence="10" id="KW-0325">Glycoprotein</keyword>
<dbReference type="InParanoid" id="A0A6J2W034"/>
<keyword evidence="5" id="KW-0488">Methylation</keyword>
<dbReference type="GO" id="GO:0005794">
    <property type="term" value="C:Golgi apparatus"/>
    <property type="evidence" value="ECO:0007669"/>
    <property type="project" value="UniProtKB-SubCell"/>
</dbReference>
<dbReference type="GeneID" id="115817496"/>
<keyword evidence="7" id="KW-0677">Repeat</keyword>
<keyword evidence="11" id="KW-0009">Actin-binding</keyword>
<keyword evidence="12" id="KW-0966">Cell projection</keyword>
<dbReference type="Gene3D" id="3.40.50.20">
    <property type="match status" value="1"/>
</dbReference>
<reference evidence="22" key="1">
    <citation type="submission" date="2025-08" db="UniProtKB">
        <authorList>
            <consortium name="RefSeq"/>
        </authorList>
    </citation>
    <scope>IDENTIFICATION</scope>
</reference>
<evidence type="ECO:0000256" key="10">
    <source>
        <dbReference type="ARBA" id="ARBA00023180"/>
    </source>
</evidence>
<dbReference type="OrthoDB" id="10249572at2759"/>
<evidence type="ECO:0000256" key="11">
    <source>
        <dbReference type="ARBA" id="ARBA00023203"/>
    </source>
</evidence>
<evidence type="ECO:0000256" key="2">
    <source>
        <dbReference type="ARBA" id="ARBA00004555"/>
    </source>
</evidence>
<gene>
    <name evidence="22" type="primary">syn1</name>
</gene>
<dbReference type="Proteomes" id="UP000504632">
    <property type="component" value="Chromosome 1"/>
</dbReference>
<feature type="domain" description="Synapsin ATP-binding" evidence="20">
    <location>
        <begin position="191"/>
        <end position="393"/>
    </location>
</feature>
<name>A0A6J2W034_CHACN</name>
<evidence type="ECO:0000256" key="14">
    <source>
        <dbReference type="ARBA" id="ARBA00029646"/>
    </source>
</evidence>
<feature type="compositionally biased region" description="Low complexity" evidence="18">
    <location>
        <begin position="450"/>
        <end position="503"/>
    </location>
</feature>
<keyword evidence="8" id="KW-0770">Synapse</keyword>
<dbReference type="SUPFAM" id="SSF52440">
    <property type="entry name" value="PreATP-grasp domain"/>
    <property type="match status" value="1"/>
</dbReference>
<evidence type="ECO:0000256" key="13">
    <source>
        <dbReference type="ARBA" id="ARBA00023329"/>
    </source>
</evidence>
<dbReference type="Pfam" id="PF02750">
    <property type="entry name" value="Synapsin_C"/>
    <property type="match status" value="1"/>
</dbReference>
<feature type="compositionally biased region" description="Polar residues" evidence="18">
    <location>
        <begin position="650"/>
        <end position="664"/>
    </location>
</feature>
<feature type="compositionally biased region" description="Polar residues" evidence="18">
    <location>
        <begin position="49"/>
        <end position="58"/>
    </location>
</feature>
<dbReference type="GO" id="GO:0003779">
    <property type="term" value="F:actin binding"/>
    <property type="evidence" value="ECO:0007669"/>
    <property type="project" value="UniProtKB-KW"/>
</dbReference>
<sequence>MNYLRRRLSDSNFMSNLPNGYMTDLQRPDPPQQSPAPAVSPGSQERRQPPSQSTGAGFFSSISNAVKQTTAAAAATFNEATERTSAAANAKILLVIDDQQTDWAKVFKGKKVHGEFDIKVEQADFSEINLVAHATGSYSVDVEAIRNGNKITKCFKPDFVLVRQHAFSMAKNGDFRNIVIGLQYAGIPSVNSLHSVYNFCDKPWVFAQMTRLYKQLGPEEFPLIEQVYYPNHKEMITTPGFPVVVKMGHAHSGMGKVKVDNQYDFQDIASVVALTKTYATSEPFIDAKYDVRIQKIGDSYKAYMRTSISGNWKTNTGSAMLEQVAMSDRYRMWVDSCSEVFGGLDMCAVEALHGKDGRDYIIEVVGCSMPLIGDQQDEDRAQIAELVISKMNQTIPRTGLPSSTRSQAPTQRAVSPQPVTQTRVPQAQQRPSPQGGPQQAPSGSPGGRQGPPSQQRPTPQGQPIQSLSQAPSQSQPVTSPSTQNPPTQQVRQGGQAAQQRPPSQGVPAQQRPPTAQGSAQRGQGGSPQNQRVQQGAPQQQQQQPQQQRSQTGGQGPKPTGGQPQQRPPQQRQGQPVRQPTQGGPHPGQQQRSPAQQQGGPRPPTTQQPRPIVQGQGGPGGSAGPGAGRPPVQQKPQPPQKPSPDHPALSGSPQLNKSQSLTNAFNIPDTPAAAPRPTLSQDEVKAETIRNLRKSFASLFSVE</sequence>
<keyword evidence="6" id="KW-0597">Phosphoprotein</keyword>
<dbReference type="PROSITE" id="PS00415">
    <property type="entry name" value="SYNAPSIN_1"/>
    <property type="match status" value="1"/>
</dbReference>
<dbReference type="InterPro" id="IPR001359">
    <property type="entry name" value="Synapsin"/>
</dbReference>
<evidence type="ECO:0000259" key="19">
    <source>
        <dbReference type="Pfam" id="PF02078"/>
    </source>
</evidence>
<keyword evidence="9" id="KW-0333">Golgi apparatus</keyword>
<keyword evidence="21" id="KW-1185">Reference proteome</keyword>
<dbReference type="CTD" id="6853"/>
<dbReference type="InterPro" id="IPR013815">
    <property type="entry name" value="ATP_grasp_subdomain_1"/>
</dbReference>
<feature type="domain" description="Synapsin pre-ATP-grasp" evidence="19">
    <location>
        <begin position="88"/>
        <end position="189"/>
    </location>
</feature>
<dbReference type="InterPro" id="IPR020897">
    <property type="entry name" value="Synapsin_pre-ATP-grasp_dom"/>
</dbReference>
<dbReference type="PRINTS" id="PR01368">
    <property type="entry name" value="SYNAPSIN"/>
</dbReference>
<dbReference type="GO" id="GO:0005524">
    <property type="term" value="F:ATP binding"/>
    <property type="evidence" value="ECO:0007669"/>
    <property type="project" value="InterPro"/>
</dbReference>
<comment type="function">
    <text evidence="17">Neuronal phosphoprotein that coats synaptic vesicles, and binds to the cytoskeleton. Acts as a regulator of synaptic vesicles trafficking, involved in the control of neurotransmitter release at the pre-synaptic terminal. Also involved in the regulation of axon outgrowth and synaptogenesis. The complex formed with NOS1 and CAPON proteins is necessary for specific nitric-oxid functions at a presynaptic level.</text>
</comment>
<dbReference type="Gene3D" id="3.30.470.20">
    <property type="entry name" value="ATP-grasp fold, B domain"/>
    <property type="match status" value="1"/>
</dbReference>
<evidence type="ECO:0000256" key="7">
    <source>
        <dbReference type="ARBA" id="ARBA00022737"/>
    </source>
</evidence>
<evidence type="ECO:0000256" key="5">
    <source>
        <dbReference type="ARBA" id="ARBA00022481"/>
    </source>
</evidence>
<feature type="compositionally biased region" description="Low complexity" evidence="18">
    <location>
        <begin position="515"/>
        <end position="599"/>
    </location>
</feature>